<dbReference type="CDD" id="cd04301">
    <property type="entry name" value="NAT_SF"/>
    <property type="match status" value="1"/>
</dbReference>
<accession>A0A178JFC6</accession>
<dbReference type="EC" id="2.3.1.-" evidence="2"/>
<dbReference type="Gene3D" id="3.40.630.30">
    <property type="match status" value="1"/>
</dbReference>
<dbReference type="SUPFAM" id="SSF55729">
    <property type="entry name" value="Acyl-CoA N-acyltransferases (Nat)"/>
    <property type="match status" value="1"/>
</dbReference>
<feature type="domain" description="N-acetyltransferase" evidence="1">
    <location>
        <begin position="1"/>
        <end position="160"/>
    </location>
</feature>
<dbReference type="Pfam" id="PF00583">
    <property type="entry name" value="Acetyltransf_1"/>
    <property type="match status" value="1"/>
</dbReference>
<dbReference type="OrthoDB" id="9788300at2"/>
<keyword evidence="5" id="KW-1185">Reference proteome</keyword>
<keyword evidence="3" id="KW-0808">Transferase</keyword>
<reference evidence="3 4" key="1">
    <citation type="submission" date="2016-03" db="EMBL/GenBank/DDBJ databases">
        <title>Draft genome sequence of the Vibrio tubiashii subs. europaeus.</title>
        <authorList>
            <person name="Spinard E."/>
            <person name="Dubert J."/>
            <person name="Nelson D.R."/>
            <person name="Barja J.L."/>
        </authorList>
    </citation>
    <scope>NUCLEOTIDE SEQUENCE [LARGE SCALE GENOMIC DNA]</scope>
    <source>
        <strain evidence="4">PP-638</strain>
        <strain evidence="3">PP2-638</strain>
    </source>
</reference>
<dbReference type="Proteomes" id="UP001150001">
    <property type="component" value="Unassembled WGS sequence"/>
</dbReference>
<dbReference type="PROSITE" id="PS51186">
    <property type="entry name" value="GNAT"/>
    <property type="match status" value="1"/>
</dbReference>
<keyword evidence="2" id="KW-0012">Acyltransferase</keyword>
<evidence type="ECO:0000259" key="1">
    <source>
        <dbReference type="PROSITE" id="PS51186"/>
    </source>
</evidence>
<reference evidence="2" key="2">
    <citation type="submission" date="2022-11" db="EMBL/GenBank/DDBJ databases">
        <title>Role of the vibriolysin VemA secreted by the emergent pathogen Vibrio europaeus in the colonization of Manila clam mucus.</title>
        <authorList>
            <person name="Martinez C."/>
            <person name="Rodriguez S."/>
            <person name="Vences A."/>
            <person name="Barja J.L."/>
            <person name="Toranzo A.E."/>
            <person name="Dubert J."/>
        </authorList>
    </citation>
    <scope>NUCLEOTIDE SEQUENCE</scope>
    <source>
        <strain evidence="2">3454</strain>
    </source>
</reference>
<organism evidence="3 4">
    <name type="scientific">Vibrio europaeus</name>
    <dbReference type="NCBI Taxonomy" id="300876"/>
    <lineage>
        <taxon>Bacteria</taxon>
        <taxon>Pseudomonadati</taxon>
        <taxon>Pseudomonadota</taxon>
        <taxon>Gammaproteobacteria</taxon>
        <taxon>Vibrionales</taxon>
        <taxon>Vibrionaceae</taxon>
        <taxon>Vibrio</taxon>
        <taxon>Vibrio oreintalis group</taxon>
    </lineage>
</organism>
<dbReference type="AlphaFoldDB" id="A0A178JFC6"/>
<dbReference type="EMBL" id="JAPFIT010000018">
    <property type="protein sequence ID" value="MDC5741699.1"/>
    <property type="molecule type" value="Genomic_DNA"/>
</dbReference>
<evidence type="ECO:0000313" key="3">
    <source>
        <dbReference type="EMBL" id="OAN00596.1"/>
    </source>
</evidence>
<dbReference type="PANTHER" id="PTHR43138">
    <property type="entry name" value="ACETYLTRANSFERASE, GNAT FAMILY"/>
    <property type="match status" value="1"/>
</dbReference>
<dbReference type="GeneID" id="78075150"/>
<dbReference type="InterPro" id="IPR052742">
    <property type="entry name" value="Mito_N-acetyltransferase"/>
</dbReference>
<sequence length="164" mass="18636">MIREMTKGDFAQFWPTFAQVILARETYAFAADMDIEQAYDLWCKQPMKTFVFVEEDQVLGSYYIKANAQGPSDHICNCGYMVAEATRGKGVARKMCIHSQTVAVELGFKAMQFNSVVSTNEIAVKLWQSLGYKIIGTIPKAYRHPIHGLVDSYIMHKWLEHNSA</sequence>
<dbReference type="PANTHER" id="PTHR43138:SF1">
    <property type="entry name" value="N-ACETYLTRANSFERASE ACA1"/>
    <property type="match status" value="1"/>
</dbReference>
<protein>
    <submittedName>
        <fullName evidence="2 3">Acetyltransferase</fullName>
        <ecNumber evidence="2">2.3.1.-</ecNumber>
    </submittedName>
</protein>
<dbReference type="RefSeq" id="WP_069666508.1">
    <property type="nucleotide sequence ID" value="NZ_JAPFIM010000026.1"/>
</dbReference>
<comment type="caution">
    <text evidence="3">The sequence shown here is derived from an EMBL/GenBank/DDBJ whole genome shotgun (WGS) entry which is preliminary data.</text>
</comment>
<evidence type="ECO:0000313" key="2">
    <source>
        <dbReference type="EMBL" id="MDC5741699.1"/>
    </source>
</evidence>
<evidence type="ECO:0000313" key="5">
    <source>
        <dbReference type="Proteomes" id="UP001150001"/>
    </source>
</evidence>
<dbReference type="InterPro" id="IPR000182">
    <property type="entry name" value="GNAT_dom"/>
</dbReference>
<dbReference type="EMBL" id="LUAX01000001">
    <property type="protein sequence ID" value="OAN00596.1"/>
    <property type="molecule type" value="Genomic_DNA"/>
</dbReference>
<name>A0A178JFC6_9VIBR</name>
<proteinExistence type="predicted"/>
<dbReference type="Proteomes" id="UP000094761">
    <property type="component" value="Unassembled WGS sequence"/>
</dbReference>
<dbReference type="GO" id="GO:0016747">
    <property type="term" value="F:acyltransferase activity, transferring groups other than amino-acyl groups"/>
    <property type="evidence" value="ECO:0007669"/>
    <property type="project" value="InterPro"/>
</dbReference>
<evidence type="ECO:0000313" key="4">
    <source>
        <dbReference type="Proteomes" id="UP000094761"/>
    </source>
</evidence>
<dbReference type="InterPro" id="IPR016181">
    <property type="entry name" value="Acyl_CoA_acyltransferase"/>
</dbReference>
<gene>
    <name evidence="3" type="ORF">AZ468_05580</name>
    <name evidence="2" type="ORF">OPW20_16620</name>
</gene>